<evidence type="ECO:0000256" key="1">
    <source>
        <dbReference type="ARBA" id="ARBA00004651"/>
    </source>
</evidence>
<feature type="compositionally biased region" description="Low complexity" evidence="11">
    <location>
        <begin position="137"/>
        <end position="153"/>
    </location>
</feature>
<proteinExistence type="inferred from homology"/>
<sequence length="163" mass="16693">MVSRSEHARLVGLVFVGGALGTALRAGLENAFAPPTGWPWATFGINLVGSFVLGLLLERLVRGGPDEGRRRAVRLGCGTGILGGFTTYSTFVLEVERLATDGESAVAVAYPLVSVVLGLALAVAGMALAGRRPGPPASTTTDSTTDPTTRPTANGSADERTVA</sequence>
<dbReference type="PANTHER" id="PTHR28259">
    <property type="entry name" value="FLUORIDE EXPORT PROTEIN 1-RELATED"/>
    <property type="match status" value="1"/>
</dbReference>
<comment type="similarity">
    <text evidence="7 10">Belongs to the fluoride channel Fluc/FEX (TC 1.A.43) family.</text>
</comment>
<dbReference type="HAMAP" id="MF_00454">
    <property type="entry name" value="FluC"/>
    <property type="match status" value="1"/>
</dbReference>
<name>A0A510US89_9CELL</name>
<dbReference type="SUPFAM" id="SSF103473">
    <property type="entry name" value="MFS general substrate transporter"/>
    <property type="match status" value="1"/>
</dbReference>
<gene>
    <name evidence="10" type="primary">fluC</name>
    <name evidence="10" type="synonym">crcB</name>
    <name evidence="12" type="ORF">CPE01_12250</name>
</gene>
<keyword evidence="5 10" id="KW-0472">Membrane</keyword>
<dbReference type="Proteomes" id="UP000321386">
    <property type="component" value="Unassembled WGS sequence"/>
</dbReference>
<feature type="region of interest" description="Disordered" evidence="11">
    <location>
        <begin position="131"/>
        <end position="163"/>
    </location>
</feature>
<evidence type="ECO:0000256" key="7">
    <source>
        <dbReference type="ARBA" id="ARBA00035120"/>
    </source>
</evidence>
<evidence type="ECO:0000313" key="12">
    <source>
        <dbReference type="EMBL" id="GEK17492.1"/>
    </source>
</evidence>
<keyword evidence="10" id="KW-0915">Sodium</keyword>
<evidence type="ECO:0000256" key="3">
    <source>
        <dbReference type="ARBA" id="ARBA00022692"/>
    </source>
</evidence>
<dbReference type="AlphaFoldDB" id="A0A510US89"/>
<keyword evidence="13" id="KW-1185">Reference proteome</keyword>
<dbReference type="GO" id="GO:0046872">
    <property type="term" value="F:metal ion binding"/>
    <property type="evidence" value="ECO:0007669"/>
    <property type="project" value="UniProtKB-KW"/>
</dbReference>
<feature type="binding site" evidence="10">
    <location>
        <position position="83"/>
    </location>
    <ligand>
        <name>Na(+)</name>
        <dbReference type="ChEBI" id="CHEBI:29101"/>
        <note>structural</note>
    </ligand>
</feature>
<keyword evidence="10" id="KW-0479">Metal-binding</keyword>
<dbReference type="GO" id="GO:0140114">
    <property type="term" value="P:cellular detoxification of fluoride"/>
    <property type="evidence" value="ECO:0007669"/>
    <property type="project" value="UniProtKB-UniRule"/>
</dbReference>
<accession>A0A510US89</accession>
<keyword evidence="10" id="KW-0813">Transport</keyword>
<comment type="activity regulation">
    <text evidence="10">Na(+) is not transported, but it plays an essential structural role and its presence is essential for fluoride channel function.</text>
</comment>
<dbReference type="GO" id="GO:0005886">
    <property type="term" value="C:plasma membrane"/>
    <property type="evidence" value="ECO:0007669"/>
    <property type="project" value="UniProtKB-SubCell"/>
</dbReference>
<protein>
    <recommendedName>
        <fullName evidence="10">Fluoride-specific ion channel FluC</fullName>
    </recommendedName>
</protein>
<evidence type="ECO:0000256" key="5">
    <source>
        <dbReference type="ARBA" id="ARBA00023136"/>
    </source>
</evidence>
<keyword evidence="6 10" id="KW-0407">Ion channel</keyword>
<comment type="catalytic activity">
    <reaction evidence="8">
        <text>fluoride(in) = fluoride(out)</text>
        <dbReference type="Rhea" id="RHEA:76159"/>
        <dbReference type="ChEBI" id="CHEBI:17051"/>
    </reaction>
    <physiologicalReaction direction="left-to-right" evidence="8">
        <dbReference type="Rhea" id="RHEA:76160"/>
    </physiologicalReaction>
</comment>
<dbReference type="EMBL" id="BJUA01000005">
    <property type="protein sequence ID" value="GEK17492.1"/>
    <property type="molecule type" value="Genomic_DNA"/>
</dbReference>
<evidence type="ECO:0000256" key="9">
    <source>
        <dbReference type="ARBA" id="ARBA00049940"/>
    </source>
</evidence>
<dbReference type="InterPro" id="IPR003691">
    <property type="entry name" value="FluC"/>
</dbReference>
<keyword evidence="2 10" id="KW-1003">Cell membrane</keyword>
<reference evidence="12 13" key="1">
    <citation type="submission" date="2019-07" db="EMBL/GenBank/DDBJ databases">
        <title>Whole genome shotgun sequence of Cellulomonas persica NBRC 101101.</title>
        <authorList>
            <person name="Hosoyama A."/>
            <person name="Uohara A."/>
            <person name="Ohji S."/>
            <person name="Ichikawa N."/>
        </authorList>
    </citation>
    <scope>NUCLEOTIDE SEQUENCE [LARGE SCALE GENOMIC DNA]</scope>
    <source>
        <strain evidence="12 13">NBRC 101101</strain>
    </source>
</reference>
<dbReference type="PANTHER" id="PTHR28259:SF1">
    <property type="entry name" value="FLUORIDE EXPORT PROTEIN 1-RELATED"/>
    <property type="match status" value="1"/>
</dbReference>
<keyword evidence="10" id="KW-0406">Ion transport</keyword>
<dbReference type="InterPro" id="IPR036259">
    <property type="entry name" value="MFS_trans_sf"/>
</dbReference>
<evidence type="ECO:0000256" key="2">
    <source>
        <dbReference type="ARBA" id="ARBA00022475"/>
    </source>
</evidence>
<evidence type="ECO:0000256" key="11">
    <source>
        <dbReference type="SAM" id="MobiDB-lite"/>
    </source>
</evidence>
<comment type="function">
    <text evidence="9 10">Fluoride-specific ion channel. Important for reducing fluoride concentration in the cell, thus reducing its toxicity.</text>
</comment>
<feature type="transmembrane region" description="Helical" evidence="10">
    <location>
        <begin position="105"/>
        <end position="129"/>
    </location>
</feature>
<feature type="transmembrane region" description="Helical" evidence="10">
    <location>
        <begin position="41"/>
        <end position="61"/>
    </location>
</feature>
<organism evidence="12 13">
    <name type="scientific">Cellulomonas persica</name>
    <dbReference type="NCBI Taxonomy" id="76861"/>
    <lineage>
        <taxon>Bacteria</taxon>
        <taxon>Bacillati</taxon>
        <taxon>Actinomycetota</taxon>
        <taxon>Actinomycetes</taxon>
        <taxon>Micrococcales</taxon>
        <taxon>Cellulomonadaceae</taxon>
        <taxon>Cellulomonas</taxon>
    </lineage>
</organism>
<feature type="binding site" evidence="10">
    <location>
        <position position="86"/>
    </location>
    <ligand>
        <name>Na(+)</name>
        <dbReference type="ChEBI" id="CHEBI:29101"/>
        <note>structural</note>
    </ligand>
</feature>
<evidence type="ECO:0000256" key="10">
    <source>
        <dbReference type="HAMAP-Rule" id="MF_00454"/>
    </source>
</evidence>
<keyword evidence="4 10" id="KW-1133">Transmembrane helix</keyword>
<evidence type="ECO:0000256" key="4">
    <source>
        <dbReference type="ARBA" id="ARBA00022989"/>
    </source>
</evidence>
<dbReference type="GO" id="GO:0062054">
    <property type="term" value="F:fluoride channel activity"/>
    <property type="evidence" value="ECO:0007669"/>
    <property type="project" value="UniProtKB-UniRule"/>
</dbReference>
<dbReference type="Pfam" id="PF02537">
    <property type="entry name" value="CRCB"/>
    <property type="match status" value="1"/>
</dbReference>
<comment type="caution">
    <text evidence="12">The sequence shown here is derived from an EMBL/GenBank/DDBJ whole genome shotgun (WGS) entry which is preliminary data.</text>
</comment>
<evidence type="ECO:0000256" key="6">
    <source>
        <dbReference type="ARBA" id="ARBA00023303"/>
    </source>
</evidence>
<comment type="subcellular location">
    <subcellularLocation>
        <location evidence="1 10">Cell membrane</location>
        <topology evidence="1 10">Multi-pass membrane protein</topology>
    </subcellularLocation>
</comment>
<feature type="transmembrane region" description="Helical" evidence="10">
    <location>
        <begin position="73"/>
        <end position="93"/>
    </location>
</feature>
<evidence type="ECO:0000313" key="13">
    <source>
        <dbReference type="Proteomes" id="UP000321386"/>
    </source>
</evidence>
<keyword evidence="3 10" id="KW-0812">Transmembrane</keyword>
<evidence type="ECO:0000256" key="8">
    <source>
        <dbReference type="ARBA" id="ARBA00035585"/>
    </source>
</evidence>